<gene>
    <name evidence="5" type="ORF">ACFFGG_05985</name>
</gene>
<dbReference type="SFLD" id="SFLDS00003">
    <property type="entry name" value="Haloacid_Dehalogenase"/>
    <property type="match status" value="1"/>
</dbReference>
<dbReference type="InterPro" id="IPR023198">
    <property type="entry name" value="PGP-like_dom2"/>
</dbReference>
<sequence>MPSRGVRCVLFDLDGTLLDSATDLGHAADDMRRARGLPSLAPEQYRSSAGSGARGMLKVAFGLAPADPGYGDLRDEFLLRYEQVMTQTTRPFDGVERLVQALRERGLDWGVVTNKAARFTLPLTASLPLFASARVMVCGDTTPHLKPHPASLIEAMRQASAAPAHCIYVGDDERDMQAGKAAGLRTVAARYGYLGAQARVDAWPADAVIDQPIELLNWLDSA</sequence>
<keyword evidence="3" id="KW-0460">Magnesium</keyword>
<dbReference type="InterPro" id="IPR050155">
    <property type="entry name" value="HAD-like_hydrolase_sf"/>
</dbReference>
<keyword evidence="4" id="KW-0119">Carbohydrate metabolism</keyword>
<dbReference type="InterPro" id="IPR023214">
    <property type="entry name" value="HAD_sf"/>
</dbReference>
<dbReference type="PANTHER" id="PTHR43434">
    <property type="entry name" value="PHOSPHOGLYCOLATE PHOSPHATASE"/>
    <property type="match status" value="1"/>
</dbReference>
<accession>A0ABV6PQI6</accession>
<dbReference type="SUPFAM" id="SSF56784">
    <property type="entry name" value="HAD-like"/>
    <property type="match status" value="1"/>
</dbReference>
<dbReference type="Gene3D" id="1.10.150.240">
    <property type="entry name" value="Putative phosphatase, domain 2"/>
    <property type="match status" value="1"/>
</dbReference>
<dbReference type="PANTHER" id="PTHR43434:SF23">
    <property type="entry name" value="PHOSPHOGLYCOLATE PHOSPHATASE"/>
    <property type="match status" value="1"/>
</dbReference>
<proteinExistence type="predicted"/>
<dbReference type="InterPro" id="IPR006439">
    <property type="entry name" value="HAD-SF_hydro_IA"/>
</dbReference>
<dbReference type="Proteomes" id="UP001589834">
    <property type="component" value="Unassembled WGS sequence"/>
</dbReference>
<dbReference type="NCBIfam" id="TIGR01509">
    <property type="entry name" value="HAD-SF-IA-v3"/>
    <property type="match status" value="1"/>
</dbReference>
<reference evidence="5 6" key="1">
    <citation type="submission" date="2024-09" db="EMBL/GenBank/DDBJ databases">
        <authorList>
            <person name="Sun Q."/>
            <person name="Mori K."/>
        </authorList>
    </citation>
    <scope>NUCLEOTIDE SEQUENCE [LARGE SCALE GENOMIC DNA]</scope>
    <source>
        <strain evidence="5 6">NCAIM B.02336</strain>
    </source>
</reference>
<evidence type="ECO:0000256" key="4">
    <source>
        <dbReference type="ARBA" id="ARBA00023277"/>
    </source>
</evidence>
<dbReference type="NCBIfam" id="TIGR01549">
    <property type="entry name" value="HAD-SF-IA-v1"/>
    <property type="match status" value="1"/>
</dbReference>
<organism evidence="5 6">
    <name type="scientific">Ottowia pentelensis</name>
    <dbReference type="NCBI Taxonomy" id="511108"/>
    <lineage>
        <taxon>Bacteria</taxon>
        <taxon>Pseudomonadati</taxon>
        <taxon>Pseudomonadota</taxon>
        <taxon>Betaproteobacteria</taxon>
        <taxon>Burkholderiales</taxon>
        <taxon>Comamonadaceae</taxon>
        <taxon>Ottowia</taxon>
    </lineage>
</organism>
<protein>
    <submittedName>
        <fullName evidence="5">HAD family hydrolase</fullName>
        <ecNumber evidence="5">3.-.-.-</ecNumber>
    </submittedName>
</protein>
<dbReference type="GO" id="GO:0016787">
    <property type="term" value="F:hydrolase activity"/>
    <property type="evidence" value="ECO:0007669"/>
    <property type="project" value="UniProtKB-KW"/>
</dbReference>
<evidence type="ECO:0000313" key="6">
    <source>
        <dbReference type="Proteomes" id="UP001589834"/>
    </source>
</evidence>
<dbReference type="SFLD" id="SFLDG01129">
    <property type="entry name" value="C1.5:_HAD__Beta-PGM__Phosphata"/>
    <property type="match status" value="1"/>
</dbReference>
<keyword evidence="6" id="KW-1185">Reference proteome</keyword>
<dbReference type="Gene3D" id="3.40.50.1000">
    <property type="entry name" value="HAD superfamily/HAD-like"/>
    <property type="match status" value="1"/>
</dbReference>
<dbReference type="RefSeq" id="WP_377481000.1">
    <property type="nucleotide sequence ID" value="NZ_JBHLTN010000010.1"/>
</dbReference>
<dbReference type="Pfam" id="PF13419">
    <property type="entry name" value="HAD_2"/>
    <property type="match status" value="1"/>
</dbReference>
<evidence type="ECO:0000256" key="1">
    <source>
        <dbReference type="ARBA" id="ARBA00022723"/>
    </source>
</evidence>
<evidence type="ECO:0000256" key="2">
    <source>
        <dbReference type="ARBA" id="ARBA00022801"/>
    </source>
</evidence>
<dbReference type="InterPro" id="IPR041492">
    <property type="entry name" value="HAD_2"/>
</dbReference>
<dbReference type="EMBL" id="JBHLTN010000010">
    <property type="protein sequence ID" value="MFC0592101.1"/>
    <property type="molecule type" value="Genomic_DNA"/>
</dbReference>
<name>A0ABV6PQI6_9BURK</name>
<dbReference type="InterPro" id="IPR036412">
    <property type="entry name" value="HAD-like_sf"/>
</dbReference>
<keyword evidence="1" id="KW-0479">Metal-binding</keyword>
<evidence type="ECO:0000313" key="5">
    <source>
        <dbReference type="EMBL" id="MFC0592101.1"/>
    </source>
</evidence>
<evidence type="ECO:0000256" key="3">
    <source>
        <dbReference type="ARBA" id="ARBA00022842"/>
    </source>
</evidence>
<keyword evidence="2 5" id="KW-0378">Hydrolase</keyword>
<comment type="caution">
    <text evidence="5">The sequence shown here is derived from an EMBL/GenBank/DDBJ whole genome shotgun (WGS) entry which is preliminary data.</text>
</comment>
<dbReference type="EC" id="3.-.-.-" evidence="5"/>